<accession>A0ABS5NZE5</accession>
<evidence type="ECO:0000313" key="2">
    <source>
        <dbReference type="EMBL" id="MBS4193190.1"/>
    </source>
</evidence>
<reference evidence="2 3" key="1">
    <citation type="submission" date="2021-05" db="EMBL/GenBank/DDBJ databases">
        <title>Novel Bacillus species.</title>
        <authorList>
            <person name="Liu G."/>
        </authorList>
    </citation>
    <scope>NUCLEOTIDE SEQUENCE [LARGE SCALE GENOMIC DNA]</scope>
    <source>
        <strain evidence="2 3">FJAT-49705</strain>
    </source>
</reference>
<evidence type="ECO:0000313" key="3">
    <source>
        <dbReference type="Proteomes" id="UP000681027"/>
    </source>
</evidence>
<dbReference type="Pfam" id="PF09858">
    <property type="entry name" value="DUF2085"/>
    <property type="match status" value="1"/>
</dbReference>
<keyword evidence="1" id="KW-1133">Transmembrane helix</keyword>
<dbReference type="EMBL" id="JAGYPM010000009">
    <property type="protein sequence ID" value="MBS4193190.1"/>
    <property type="molecule type" value="Genomic_DNA"/>
</dbReference>
<feature type="transmembrane region" description="Helical" evidence="1">
    <location>
        <begin position="21"/>
        <end position="39"/>
    </location>
</feature>
<dbReference type="InterPro" id="IPR019206">
    <property type="entry name" value="DUF2085_TM"/>
</dbReference>
<organism evidence="2 3">
    <name type="scientific">Cytobacillus citreus</name>
    <dbReference type="NCBI Taxonomy" id="2833586"/>
    <lineage>
        <taxon>Bacteria</taxon>
        <taxon>Bacillati</taxon>
        <taxon>Bacillota</taxon>
        <taxon>Bacilli</taxon>
        <taxon>Bacillales</taxon>
        <taxon>Bacillaceae</taxon>
        <taxon>Cytobacillus</taxon>
    </lineage>
</organism>
<keyword evidence="3" id="KW-1185">Reference proteome</keyword>
<keyword evidence="1" id="KW-0812">Transmembrane</keyword>
<comment type="caution">
    <text evidence="2">The sequence shown here is derived from an EMBL/GenBank/DDBJ whole genome shotgun (WGS) entry which is preliminary data.</text>
</comment>
<feature type="transmembrane region" description="Helical" evidence="1">
    <location>
        <begin position="75"/>
        <end position="102"/>
    </location>
</feature>
<evidence type="ECO:0000256" key="1">
    <source>
        <dbReference type="SAM" id="Phobius"/>
    </source>
</evidence>
<sequence length="103" mass="11605">MVPCHRKKERCLTIRGYTLPLCARCTGILGGYLFFPILIAFHLQLPIWLGLLLNIPMVLDGWTQKMNYRMSNNPLRFSTGIMCGFGQSVLIVGISEGIVSYIL</sequence>
<dbReference type="Proteomes" id="UP000681027">
    <property type="component" value="Unassembled WGS sequence"/>
</dbReference>
<name>A0ABS5NZE5_9BACI</name>
<keyword evidence="1" id="KW-0472">Membrane</keyword>
<protein>
    <submittedName>
        <fullName evidence="2">DUF2085 domain-containing protein</fullName>
    </submittedName>
</protein>
<proteinExistence type="predicted"/>
<gene>
    <name evidence="2" type="ORF">KHA94_24140</name>
</gene>